<dbReference type="HOGENOM" id="CLU_748374_0_0_1"/>
<dbReference type="GeneID" id="34687374"/>
<reference evidence="2 3" key="1">
    <citation type="submission" date="2014-12" db="EMBL/GenBank/DDBJ databases">
        <authorList>
            <person name="Neuveglise Cecile"/>
        </authorList>
    </citation>
    <scope>NUCLEOTIDE SEQUENCE [LARGE SCALE GENOMIC DNA]</scope>
    <source>
        <strain evidence="2 3">CBS 12615</strain>
    </source>
</reference>
<sequence length="356" mass="40375">MGKKTSGKSYRNSKHDAQESQSIDLIFGQSRAFALEGSLVNPEVKKYLTSVRAQALSTLGANPSIASVQRPSRPKENQGLYDEEPVVNQKLTSFDKNCEAWLSWFKQMKQETEEIERQSSQNYTPESLNLLLFYFKKYLQEAVKNGSIDTNEKITRVLELLQSHSVEEDAESEALEIDEEWASTLIAQLNTKRFHNIQTIDDLKRLISTPKPLPQNFNSWHNFITRTEPTPALLQRMKNNDCVLRVASYLIQWVGDIPKNKNVDKISQWTLFVLLYLENNLPAPDVSILRDLGKKARQCKLKTLTSTATLSSYHLGVPVGFCEPSAKIEPLTAIDLALAVIALEYGQRDLIDWTGI</sequence>
<dbReference type="GO" id="GO:0030532">
    <property type="term" value="C:small nuclear ribonucleoprotein complex"/>
    <property type="evidence" value="ECO:0007669"/>
    <property type="project" value="InterPro"/>
</dbReference>
<organism evidence="2 3">
    <name type="scientific">Lachancea lanzarotensis</name>
    <dbReference type="NCBI Taxonomy" id="1245769"/>
    <lineage>
        <taxon>Eukaryota</taxon>
        <taxon>Fungi</taxon>
        <taxon>Dikarya</taxon>
        <taxon>Ascomycota</taxon>
        <taxon>Saccharomycotina</taxon>
        <taxon>Saccharomycetes</taxon>
        <taxon>Saccharomycetales</taxon>
        <taxon>Saccharomycetaceae</taxon>
        <taxon>Lachancea</taxon>
    </lineage>
</organism>
<dbReference type="GO" id="GO:0000387">
    <property type="term" value="P:spliceosomal snRNP assembly"/>
    <property type="evidence" value="ECO:0007669"/>
    <property type="project" value="InterPro"/>
</dbReference>
<keyword evidence="3" id="KW-1185">Reference proteome</keyword>
<accession>A0A0C7N7F0</accession>
<dbReference type="Pfam" id="PF04938">
    <property type="entry name" value="SIP1"/>
    <property type="match status" value="1"/>
</dbReference>
<name>A0A0C7N7F0_9SACH</name>
<gene>
    <name evidence="2" type="ORF">LALA0_S09e03972g</name>
</gene>
<dbReference type="RefSeq" id="XP_022630065.1">
    <property type="nucleotide sequence ID" value="XM_022770757.1"/>
</dbReference>
<feature type="region of interest" description="Disordered" evidence="1">
    <location>
        <begin position="1"/>
        <end position="21"/>
    </location>
</feature>
<dbReference type="EMBL" id="LN736368">
    <property type="protein sequence ID" value="CEP63853.1"/>
    <property type="molecule type" value="Genomic_DNA"/>
</dbReference>
<dbReference type="PRINTS" id="PR02039">
    <property type="entry name" value="SPLICEFRBRR1"/>
</dbReference>
<protein>
    <submittedName>
        <fullName evidence="2">LALA0S09e03972g1_1</fullName>
    </submittedName>
</protein>
<dbReference type="Gene3D" id="1.20.58.1070">
    <property type="match status" value="1"/>
</dbReference>
<proteinExistence type="predicted"/>
<evidence type="ECO:0000256" key="1">
    <source>
        <dbReference type="SAM" id="MobiDB-lite"/>
    </source>
</evidence>
<dbReference type="InterPro" id="IPR035426">
    <property type="entry name" value="Gemin2/Brr1"/>
</dbReference>
<dbReference type="AlphaFoldDB" id="A0A0C7N7F0"/>
<evidence type="ECO:0000313" key="3">
    <source>
        <dbReference type="Proteomes" id="UP000054304"/>
    </source>
</evidence>
<dbReference type="InterPro" id="IPR023251">
    <property type="entry name" value="Brr1"/>
</dbReference>
<evidence type="ECO:0000313" key="2">
    <source>
        <dbReference type="EMBL" id="CEP63853.1"/>
    </source>
</evidence>
<dbReference type="Proteomes" id="UP000054304">
    <property type="component" value="Unassembled WGS sequence"/>
</dbReference>
<dbReference type="STRING" id="1245769.A0A0C7N7F0"/>
<dbReference type="OrthoDB" id="428895at2759"/>